<gene>
    <name evidence="2" type="ORF">SAMN05421779_103513</name>
</gene>
<proteinExistence type="predicted"/>
<dbReference type="Proteomes" id="UP000185678">
    <property type="component" value="Unassembled WGS sequence"/>
</dbReference>
<dbReference type="RefSeq" id="WP_076400228.1">
    <property type="nucleotide sequence ID" value="NZ_FTOA01000003.1"/>
</dbReference>
<dbReference type="PIRSF" id="PIRSF020481">
    <property type="entry name" value="BAP"/>
    <property type="match status" value="1"/>
</dbReference>
<dbReference type="STRING" id="80876.SAMN05421779_103513"/>
<dbReference type="EMBL" id="FTOA01000003">
    <property type="protein sequence ID" value="SIS76451.1"/>
    <property type="molecule type" value="Genomic_DNA"/>
</dbReference>
<evidence type="ECO:0000313" key="2">
    <source>
        <dbReference type="EMBL" id="SIS76451.1"/>
    </source>
</evidence>
<dbReference type="InterPro" id="IPR014507">
    <property type="entry name" value="Baseplate_assembly_J_pred"/>
</dbReference>
<evidence type="ECO:0000313" key="3">
    <source>
        <dbReference type="Proteomes" id="UP000185678"/>
    </source>
</evidence>
<name>A0A1N7LRY2_9PROT</name>
<protein>
    <submittedName>
        <fullName evidence="2">Phage-related baseplate assembly protein</fullName>
    </submittedName>
</protein>
<organism evidence="2 3">
    <name type="scientific">Insolitispirillum peregrinum</name>
    <dbReference type="NCBI Taxonomy" id="80876"/>
    <lineage>
        <taxon>Bacteria</taxon>
        <taxon>Pseudomonadati</taxon>
        <taxon>Pseudomonadota</taxon>
        <taxon>Alphaproteobacteria</taxon>
        <taxon>Rhodospirillales</taxon>
        <taxon>Novispirillaceae</taxon>
        <taxon>Insolitispirillum</taxon>
    </lineage>
</organism>
<dbReference type="Pfam" id="PF26078">
    <property type="entry name" value="Baseplate_J_M"/>
    <property type="match status" value="1"/>
</dbReference>
<keyword evidence="3" id="KW-1185">Reference proteome</keyword>
<dbReference type="AlphaFoldDB" id="A0A1N7LRY2"/>
<accession>A0A1N7LRY2</accession>
<evidence type="ECO:0000259" key="1">
    <source>
        <dbReference type="Pfam" id="PF26078"/>
    </source>
</evidence>
<reference evidence="2 3" key="1">
    <citation type="submission" date="2017-01" db="EMBL/GenBank/DDBJ databases">
        <authorList>
            <person name="Mah S.A."/>
            <person name="Swanson W.J."/>
            <person name="Moy G.W."/>
            <person name="Vacquier V.D."/>
        </authorList>
    </citation>
    <scope>NUCLEOTIDE SEQUENCE [LARGE SCALE GENOMIC DNA]</scope>
    <source>
        <strain evidence="2 3">DSM 11589</strain>
    </source>
</reference>
<dbReference type="InterPro" id="IPR058531">
    <property type="entry name" value="Baseplate_J_M"/>
</dbReference>
<sequence length="294" mass="30933">MSIARVLPGPTPDIIAPLSVEQAYADALAHLLADNPDLFDAGRESDPLHKLLMVGAWHYQMAVARMNDAVRAVMPHLAHAADLDAIALRAAVARQVLDPGDATAVPPRAPVYESDNRLLQRYYGAWDRLGQSGSDGLYRALALEVPGVRDVWIDSPEPCEIVVTVLGWDGVPDAATLDAVQAITTDRDRRTHGDRVSVQAATVVDVPVTARLVLAPNADAATACAAAGQRLSAYTAWVEIPGLTPLGRRWTAGALVGACIVDGVLDATVTPEAVACPPGTALRAVSITALPDDV</sequence>
<dbReference type="OrthoDB" id="9793802at2"/>
<feature type="domain" description="Baseplate J-like central" evidence="1">
    <location>
        <begin position="131"/>
        <end position="200"/>
    </location>
</feature>